<feature type="transmembrane region" description="Helical" evidence="1">
    <location>
        <begin position="370"/>
        <end position="393"/>
    </location>
</feature>
<evidence type="ECO:0000256" key="1">
    <source>
        <dbReference type="SAM" id="Phobius"/>
    </source>
</evidence>
<dbReference type="Proteomes" id="UP000241890">
    <property type="component" value="Unassembled WGS sequence"/>
</dbReference>
<organism evidence="2 3">
    <name type="scientific">Hondaea fermentalgiana</name>
    <dbReference type="NCBI Taxonomy" id="2315210"/>
    <lineage>
        <taxon>Eukaryota</taxon>
        <taxon>Sar</taxon>
        <taxon>Stramenopiles</taxon>
        <taxon>Bigyra</taxon>
        <taxon>Labyrinthulomycetes</taxon>
        <taxon>Thraustochytrida</taxon>
        <taxon>Thraustochytriidae</taxon>
        <taxon>Hondaea</taxon>
    </lineage>
</organism>
<comment type="caution">
    <text evidence="2">The sequence shown here is derived from an EMBL/GenBank/DDBJ whole genome shotgun (WGS) entry which is preliminary data.</text>
</comment>
<feature type="transmembrane region" description="Helical" evidence="1">
    <location>
        <begin position="148"/>
        <end position="170"/>
    </location>
</feature>
<sequence>MAGYGEWCEQDVGVNGCAGPYVCFVNATWNENVSLCTCSLWYGWRGEQCLEFSGPTFFIIISAGLQGLLGVLALVVALDGIVKYVRFIGLQINTQVLTMVFIGAALTMLVGWRAVSIAIASTPQLYVLETVSNNQGRSHTYIFGERSLLSATLCFGTLALLNISLVWVEVALQSSRVTQKTFSGLTSYRRTVYVFEFVLTTGLFALNAKGLTALANRYRPACAMAGYGEWCEQDVGTNGCAAPYVCYVNASWNDGVSLCTCSLWFGWHGEECLELGGPSYYLLASAGVQGIAAFVGLLAAIDACAKSVRHFGVQANVQAVTLLFSMTAQMLLVTWRAIVMAIVLTPQYHNLEATSNSSGRTHALVPYERLFIASFMCFGTLGLLNVSLVWVQVALRSHHVTQKVTSGLTSYRRTVYAFETIFVAGLVGLNVAGMTAAITIFSAPFILFMIVTFTFGANKMSELAAIFKSGPDVLEGDSRGSEHLHSIAMRYKRIVSFVKSTARRIVLFLSLALLSGILYTALTFVGQRSVLFPNAPVHAVVVFNEGIPLFSLAAGLTGLFYVRTNILEAVHRRAPILRERKLRKLARLGKKGAQNAVVPTSMSSEQMALSSEF</sequence>
<keyword evidence="1" id="KW-1133">Transmembrane helix</keyword>
<name>A0A2R5GI99_9STRA</name>
<keyword evidence="3" id="KW-1185">Reference proteome</keyword>
<feature type="transmembrane region" description="Helical" evidence="1">
    <location>
        <begin position="438"/>
        <end position="458"/>
    </location>
</feature>
<feature type="transmembrane region" description="Helical" evidence="1">
    <location>
        <begin position="322"/>
        <end position="344"/>
    </location>
</feature>
<gene>
    <name evidence="2" type="ORF">FCC1311_042342</name>
</gene>
<accession>A0A2R5GI99</accession>
<dbReference type="EMBL" id="BEYU01000038">
    <property type="protein sequence ID" value="GBG28011.1"/>
    <property type="molecule type" value="Genomic_DNA"/>
</dbReference>
<dbReference type="InParanoid" id="A0A2R5GI99"/>
<proteinExistence type="predicted"/>
<keyword evidence="1" id="KW-0472">Membrane</keyword>
<keyword evidence="1" id="KW-0812">Transmembrane</keyword>
<evidence type="ECO:0000313" key="2">
    <source>
        <dbReference type="EMBL" id="GBG28011.1"/>
    </source>
</evidence>
<feature type="transmembrane region" description="Helical" evidence="1">
    <location>
        <begin position="99"/>
        <end position="120"/>
    </location>
</feature>
<feature type="transmembrane region" description="Helical" evidence="1">
    <location>
        <begin position="191"/>
        <end position="208"/>
    </location>
</feature>
<feature type="transmembrane region" description="Helical" evidence="1">
    <location>
        <begin position="280"/>
        <end position="301"/>
    </location>
</feature>
<feature type="transmembrane region" description="Helical" evidence="1">
    <location>
        <begin position="505"/>
        <end position="525"/>
    </location>
</feature>
<evidence type="ECO:0000313" key="3">
    <source>
        <dbReference type="Proteomes" id="UP000241890"/>
    </source>
</evidence>
<feature type="transmembrane region" description="Helical" evidence="1">
    <location>
        <begin position="414"/>
        <end position="432"/>
    </location>
</feature>
<reference evidence="2 3" key="1">
    <citation type="submission" date="2017-12" db="EMBL/GenBank/DDBJ databases">
        <title>Sequencing, de novo assembly and annotation of complete genome of a new Thraustochytrid species, strain FCC1311.</title>
        <authorList>
            <person name="Sedici K."/>
            <person name="Godart F."/>
            <person name="Aiese Cigliano R."/>
            <person name="Sanseverino W."/>
            <person name="Barakat M."/>
            <person name="Ortet P."/>
            <person name="Marechal E."/>
            <person name="Cagnac O."/>
            <person name="Amato A."/>
        </authorList>
    </citation>
    <scope>NUCLEOTIDE SEQUENCE [LARGE SCALE GENOMIC DNA]</scope>
</reference>
<feature type="transmembrane region" description="Helical" evidence="1">
    <location>
        <begin position="537"/>
        <end position="562"/>
    </location>
</feature>
<feature type="transmembrane region" description="Helical" evidence="1">
    <location>
        <begin position="57"/>
        <end position="78"/>
    </location>
</feature>
<protein>
    <submittedName>
        <fullName evidence="2">Uncharacterized protein</fullName>
    </submittedName>
</protein>
<dbReference type="AlphaFoldDB" id="A0A2R5GI99"/>